<dbReference type="GO" id="GO:0005525">
    <property type="term" value="F:GTP binding"/>
    <property type="evidence" value="ECO:0007669"/>
    <property type="project" value="UniProtKB-KW"/>
</dbReference>
<gene>
    <name evidence="9" type="ORF">GUJ93_ZPchr0010g10125</name>
</gene>
<evidence type="ECO:0000313" key="10">
    <source>
        <dbReference type="Proteomes" id="UP000729402"/>
    </source>
</evidence>
<evidence type="ECO:0000256" key="1">
    <source>
        <dbReference type="ARBA" id="ARBA00022741"/>
    </source>
</evidence>
<keyword evidence="2" id="KW-0378">Hydrolase</keyword>
<dbReference type="PANTHER" id="PTHR45923">
    <property type="entry name" value="PROTEIN SEY1"/>
    <property type="match status" value="1"/>
</dbReference>
<dbReference type="InterPro" id="IPR030386">
    <property type="entry name" value="G_GB1_RHD3_dom"/>
</dbReference>
<feature type="domain" description="GB1/RHD3-type G" evidence="8">
    <location>
        <begin position="40"/>
        <end position="122"/>
    </location>
</feature>
<evidence type="ECO:0000313" key="9">
    <source>
        <dbReference type="EMBL" id="KAG8084079.1"/>
    </source>
</evidence>
<dbReference type="InterPro" id="IPR008803">
    <property type="entry name" value="RHD3/Sey1"/>
</dbReference>
<dbReference type="EMBL" id="JAAALK010000082">
    <property type="protein sequence ID" value="KAG8084079.1"/>
    <property type="molecule type" value="Genomic_DNA"/>
</dbReference>
<keyword evidence="5" id="KW-0472">Membrane</keyword>
<feature type="compositionally biased region" description="Basic and acidic residues" evidence="7">
    <location>
        <begin position="466"/>
        <end position="479"/>
    </location>
</feature>
<dbReference type="GO" id="GO:0016320">
    <property type="term" value="P:endoplasmic reticulum membrane fusion"/>
    <property type="evidence" value="ECO:0007669"/>
    <property type="project" value="TreeGrafter"/>
</dbReference>
<dbReference type="GO" id="GO:0005783">
    <property type="term" value="C:endoplasmic reticulum"/>
    <property type="evidence" value="ECO:0007669"/>
    <property type="project" value="TreeGrafter"/>
</dbReference>
<evidence type="ECO:0000259" key="8">
    <source>
        <dbReference type="PROSITE" id="PS51715"/>
    </source>
</evidence>
<evidence type="ECO:0000256" key="2">
    <source>
        <dbReference type="ARBA" id="ARBA00022801"/>
    </source>
</evidence>
<sequence length="507" mass="58069">MATPTPSKVIQIVDHVKGKRTEFYEQDLSKFVAENCIQKNVHYPVFSIIGARSSGKSTLMNLMFNTKFAALNQSRGMNAASRGIWAATCNSPRAIVLDAEGSDGAEHQDDTSFEKKTALFALVISDLMFFNIKQDEIDRNNGGSIPLLRIVLQERLNHRMHKLKIVFVVRDYNDKISKEKLHAKLISMLAKIWGEKFPKNKSSNISDYFEITVEFLPNLDYYGKEEFRNRCAEMRNRNVNHFVAQHYTCPVEEFPRHANILWESIKKNIRLDMPSYWAITSSNRCKAVSDELLLVVKQVISQGYKKLPQHSKDDLNKMTEWLGDILKSSLTAYDDAVKCYHKETAMAFKEELKSQILLNAKPCFKQALDNYEITFGKNMADELECMIEACSNLNDHVILHPILDYIDEFKENITDSVLRSGMYQMGLTVKEWLDESGTGSSSFFPNLTNQVDFLERVKSPVQSKAMEAHENSRGGGGEDKEVEGEEDDARYSIINYFLSWITWFICT</sequence>
<keyword evidence="10" id="KW-1185">Reference proteome</keyword>
<protein>
    <recommendedName>
        <fullName evidence="8">GB1/RHD3-type G domain-containing protein</fullName>
    </recommendedName>
</protein>
<evidence type="ECO:0000256" key="7">
    <source>
        <dbReference type="SAM" id="MobiDB-lite"/>
    </source>
</evidence>
<evidence type="ECO:0000256" key="5">
    <source>
        <dbReference type="ARBA" id="ARBA00023136"/>
    </source>
</evidence>
<feature type="region of interest" description="Disordered" evidence="7">
    <location>
        <begin position="462"/>
        <end position="484"/>
    </location>
</feature>
<evidence type="ECO:0000256" key="3">
    <source>
        <dbReference type="ARBA" id="ARBA00022824"/>
    </source>
</evidence>
<comment type="caution">
    <text evidence="9">The sequence shown here is derived from an EMBL/GenBank/DDBJ whole genome shotgun (WGS) entry which is preliminary data.</text>
</comment>
<dbReference type="Proteomes" id="UP000729402">
    <property type="component" value="Unassembled WGS sequence"/>
</dbReference>
<dbReference type="PROSITE" id="PS51715">
    <property type="entry name" value="G_GB1_RHD3"/>
    <property type="match status" value="1"/>
</dbReference>
<name>A0A8J5W752_ZIZPA</name>
<proteinExistence type="inferred from homology"/>
<reference evidence="9" key="1">
    <citation type="journal article" date="2021" name="bioRxiv">
        <title>Whole Genome Assembly and Annotation of Northern Wild Rice, Zizania palustris L., Supports a Whole Genome Duplication in the Zizania Genus.</title>
        <authorList>
            <person name="Haas M."/>
            <person name="Kono T."/>
            <person name="Macchietto M."/>
            <person name="Millas R."/>
            <person name="McGilp L."/>
            <person name="Shao M."/>
            <person name="Duquette J."/>
            <person name="Hirsch C.N."/>
            <person name="Kimball J."/>
        </authorList>
    </citation>
    <scope>NUCLEOTIDE SEQUENCE</scope>
    <source>
        <tissue evidence="9">Fresh leaf tissue</tissue>
    </source>
</reference>
<organism evidence="9 10">
    <name type="scientific">Zizania palustris</name>
    <name type="common">Northern wild rice</name>
    <dbReference type="NCBI Taxonomy" id="103762"/>
    <lineage>
        <taxon>Eukaryota</taxon>
        <taxon>Viridiplantae</taxon>
        <taxon>Streptophyta</taxon>
        <taxon>Embryophyta</taxon>
        <taxon>Tracheophyta</taxon>
        <taxon>Spermatophyta</taxon>
        <taxon>Magnoliopsida</taxon>
        <taxon>Liliopsida</taxon>
        <taxon>Poales</taxon>
        <taxon>Poaceae</taxon>
        <taxon>BOP clade</taxon>
        <taxon>Oryzoideae</taxon>
        <taxon>Oryzeae</taxon>
        <taxon>Zizaniinae</taxon>
        <taxon>Zizania</taxon>
    </lineage>
</organism>
<keyword evidence="3" id="KW-0256">Endoplasmic reticulum</keyword>
<dbReference type="PANTHER" id="PTHR45923:SF2">
    <property type="entry name" value="PROTEIN SEY1"/>
    <property type="match status" value="1"/>
</dbReference>
<keyword evidence="4" id="KW-0342">GTP-binding</keyword>
<evidence type="ECO:0000256" key="6">
    <source>
        <dbReference type="PROSITE-ProRule" id="PRU01052"/>
    </source>
</evidence>
<reference evidence="9" key="2">
    <citation type="submission" date="2021-02" db="EMBL/GenBank/DDBJ databases">
        <authorList>
            <person name="Kimball J.A."/>
            <person name="Haas M.W."/>
            <person name="Macchietto M."/>
            <person name="Kono T."/>
            <person name="Duquette J."/>
            <person name="Shao M."/>
        </authorList>
    </citation>
    <scope>NUCLEOTIDE SEQUENCE</scope>
    <source>
        <tissue evidence="9">Fresh leaf tissue</tissue>
    </source>
</reference>
<accession>A0A8J5W752</accession>
<evidence type="ECO:0000256" key="4">
    <source>
        <dbReference type="ARBA" id="ARBA00023134"/>
    </source>
</evidence>
<comment type="similarity">
    <text evidence="6">Belongs to the TRAFAC class dynamin-like GTPase superfamily. GB1/RHD3 GTPase family.</text>
</comment>
<keyword evidence="1" id="KW-0547">Nucleotide-binding</keyword>
<dbReference type="GO" id="GO:0003924">
    <property type="term" value="F:GTPase activity"/>
    <property type="evidence" value="ECO:0007669"/>
    <property type="project" value="TreeGrafter"/>
</dbReference>
<dbReference type="OrthoDB" id="695708at2759"/>
<dbReference type="Pfam" id="PF05879">
    <property type="entry name" value="RHD3_GTPase"/>
    <property type="match status" value="1"/>
</dbReference>
<dbReference type="AlphaFoldDB" id="A0A8J5W752"/>